<reference evidence="1" key="1">
    <citation type="submission" date="2021-03" db="EMBL/GenBank/DDBJ databases">
        <authorList>
            <consortium name="DOE Joint Genome Institute"/>
            <person name="Ahrendt S."/>
            <person name="Looney B.P."/>
            <person name="Miyauchi S."/>
            <person name="Morin E."/>
            <person name="Drula E."/>
            <person name="Courty P.E."/>
            <person name="Chicoki N."/>
            <person name="Fauchery L."/>
            <person name="Kohler A."/>
            <person name="Kuo A."/>
            <person name="Labutti K."/>
            <person name="Pangilinan J."/>
            <person name="Lipzen A."/>
            <person name="Riley R."/>
            <person name="Andreopoulos W."/>
            <person name="He G."/>
            <person name="Johnson J."/>
            <person name="Barry K.W."/>
            <person name="Grigoriev I.V."/>
            <person name="Nagy L."/>
            <person name="Hibbett D."/>
            <person name="Henrissat B."/>
            <person name="Matheny P.B."/>
            <person name="Labbe J."/>
            <person name="Martin F."/>
        </authorList>
    </citation>
    <scope>NUCLEOTIDE SEQUENCE</scope>
    <source>
        <strain evidence="1">HHB10654</strain>
    </source>
</reference>
<comment type="caution">
    <text evidence="1">The sequence shown here is derived from an EMBL/GenBank/DDBJ whole genome shotgun (WGS) entry which is preliminary data.</text>
</comment>
<proteinExistence type="predicted"/>
<dbReference type="Proteomes" id="UP000814140">
    <property type="component" value="Unassembled WGS sequence"/>
</dbReference>
<gene>
    <name evidence="1" type="ORF">BV25DRAFT_1832076</name>
</gene>
<sequence length="126" mass="13617">MSPSDTAQLPSHVYKILSDAPEAPLPHTLPLTPLDAQDGFIHLSTAGRTPITASLYFGSETTLWLLRIDTAAAQKEGAEFRWGDPGCVHLYAGRLGKGIVVGVQEVKRAENGSWEAELGKEEFLSD</sequence>
<name>A0ACB8SJJ1_9AGAM</name>
<reference evidence="1" key="2">
    <citation type="journal article" date="2022" name="New Phytol.">
        <title>Evolutionary transition to the ectomycorrhizal habit in the genomes of a hyperdiverse lineage of mushroom-forming fungi.</title>
        <authorList>
            <person name="Looney B."/>
            <person name="Miyauchi S."/>
            <person name="Morin E."/>
            <person name="Drula E."/>
            <person name="Courty P.E."/>
            <person name="Kohler A."/>
            <person name="Kuo A."/>
            <person name="LaButti K."/>
            <person name="Pangilinan J."/>
            <person name="Lipzen A."/>
            <person name="Riley R."/>
            <person name="Andreopoulos W."/>
            <person name="He G."/>
            <person name="Johnson J."/>
            <person name="Nolan M."/>
            <person name="Tritt A."/>
            <person name="Barry K.W."/>
            <person name="Grigoriev I.V."/>
            <person name="Nagy L.G."/>
            <person name="Hibbett D."/>
            <person name="Henrissat B."/>
            <person name="Matheny P.B."/>
            <person name="Labbe J."/>
            <person name="Martin F.M."/>
        </authorList>
    </citation>
    <scope>NUCLEOTIDE SEQUENCE</scope>
    <source>
        <strain evidence="1">HHB10654</strain>
    </source>
</reference>
<evidence type="ECO:0000313" key="1">
    <source>
        <dbReference type="EMBL" id="KAI0056549.1"/>
    </source>
</evidence>
<keyword evidence="2" id="KW-1185">Reference proteome</keyword>
<protein>
    <submittedName>
        <fullName evidence="1">Uncharacterized protein</fullName>
    </submittedName>
</protein>
<dbReference type="EMBL" id="MU277262">
    <property type="protein sequence ID" value="KAI0056549.1"/>
    <property type="molecule type" value="Genomic_DNA"/>
</dbReference>
<organism evidence="1 2">
    <name type="scientific">Artomyces pyxidatus</name>
    <dbReference type="NCBI Taxonomy" id="48021"/>
    <lineage>
        <taxon>Eukaryota</taxon>
        <taxon>Fungi</taxon>
        <taxon>Dikarya</taxon>
        <taxon>Basidiomycota</taxon>
        <taxon>Agaricomycotina</taxon>
        <taxon>Agaricomycetes</taxon>
        <taxon>Russulales</taxon>
        <taxon>Auriscalpiaceae</taxon>
        <taxon>Artomyces</taxon>
    </lineage>
</organism>
<accession>A0ACB8SJJ1</accession>
<evidence type="ECO:0000313" key="2">
    <source>
        <dbReference type="Proteomes" id="UP000814140"/>
    </source>
</evidence>